<gene>
    <name evidence="2" type="ORF">HW555_001367</name>
</gene>
<dbReference type="AlphaFoldDB" id="A0A835LBC7"/>
<organism evidence="2 3">
    <name type="scientific">Spodoptera exigua</name>
    <name type="common">Beet armyworm</name>
    <name type="synonym">Noctua fulgens</name>
    <dbReference type="NCBI Taxonomy" id="7107"/>
    <lineage>
        <taxon>Eukaryota</taxon>
        <taxon>Metazoa</taxon>
        <taxon>Ecdysozoa</taxon>
        <taxon>Arthropoda</taxon>
        <taxon>Hexapoda</taxon>
        <taxon>Insecta</taxon>
        <taxon>Pterygota</taxon>
        <taxon>Neoptera</taxon>
        <taxon>Endopterygota</taxon>
        <taxon>Lepidoptera</taxon>
        <taxon>Glossata</taxon>
        <taxon>Ditrysia</taxon>
        <taxon>Noctuoidea</taxon>
        <taxon>Noctuidae</taxon>
        <taxon>Amphipyrinae</taxon>
        <taxon>Spodoptera</taxon>
    </lineage>
</organism>
<proteinExistence type="predicted"/>
<keyword evidence="3" id="KW-1185">Reference proteome</keyword>
<accession>A0A835LBC7</accession>
<sequence>MGPLAIECSLSILYAESRSVRAARNYPFRCYTPRPSPRAGPRLASLVVFNRFGIVACVPHRNLKPDDLNCNLDNLLELQTISIPISEVTPIPSPYKDFDSPDQTSSLSTSTPDQEKTQPEIQNLDTNSVSPSMAIASVASLITISECNSSVMTVSECESPSLVKKRNRKSTFKANPGKKRKCCKENWIDVKRKTAVNTGQQYVSRNGKVRQKKVMGPICKSTCKLKCYEHFNEATRQKIHSSFWQLADHSKQWEFINKFSKKLSKRRFTTESTSRRHFTTQYFLPISSESQNPHCEHRRVCLKAFLNTLSITDQFVRTAHQKLNEEVITLPDNRGKHPNHVIKIDSDMIKSVCDHVASFEPVESHYTRKNTSKLYLDNNLSMKKIFSFLKYSSTQSEDSDD</sequence>
<feature type="compositionally biased region" description="Polar residues" evidence="1">
    <location>
        <begin position="101"/>
        <end position="112"/>
    </location>
</feature>
<feature type="compositionally biased region" description="Polar residues" evidence="1">
    <location>
        <begin position="119"/>
        <end position="128"/>
    </location>
</feature>
<name>A0A835LBC7_SPOEX</name>
<dbReference type="PANTHER" id="PTHR10773:SF19">
    <property type="match status" value="1"/>
</dbReference>
<evidence type="ECO:0000256" key="1">
    <source>
        <dbReference type="SAM" id="MobiDB-lite"/>
    </source>
</evidence>
<protein>
    <submittedName>
        <fullName evidence="2">Uncharacterized protein</fullName>
    </submittedName>
</protein>
<dbReference type="EMBL" id="JACKWZ010000010">
    <property type="protein sequence ID" value="KAF9423298.1"/>
    <property type="molecule type" value="Genomic_DNA"/>
</dbReference>
<evidence type="ECO:0000313" key="3">
    <source>
        <dbReference type="Proteomes" id="UP000648187"/>
    </source>
</evidence>
<comment type="caution">
    <text evidence="2">The sequence shown here is derived from an EMBL/GenBank/DDBJ whole genome shotgun (WGS) entry which is preliminary data.</text>
</comment>
<feature type="region of interest" description="Disordered" evidence="1">
    <location>
        <begin position="92"/>
        <end position="128"/>
    </location>
</feature>
<reference evidence="2" key="1">
    <citation type="submission" date="2020-08" db="EMBL/GenBank/DDBJ databases">
        <title>Spodoptera exigua strain:BAW_Kor-Di-RS1 Genome sequencing and assembly.</title>
        <authorList>
            <person name="Kim J."/>
            <person name="Nam H.Y."/>
            <person name="Kwon M."/>
            <person name="Choi J.H."/>
            <person name="Cho S.R."/>
            <person name="Kim G.-H."/>
        </authorList>
    </citation>
    <scope>NUCLEOTIDE SEQUENCE</scope>
    <source>
        <strain evidence="2">BAW_Kor-Di-RS1</strain>
        <tissue evidence="2">Whole-body</tissue>
    </source>
</reference>
<evidence type="ECO:0000313" key="2">
    <source>
        <dbReference type="EMBL" id="KAF9423298.1"/>
    </source>
</evidence>
<dbReference type="Proteomes" id="UP000648187">
    <property type="component" value="Unassembled WGS sequence"/>
</dbReference>
<dbReference type="PANTHER" id="PTHR10773">
    <property type="entry name" value="DNA-DIRECTED RNA POLYMERASES I, II, AND III SUBUNIT RPABC2"/>
    <property type="match status" value="1"/>
</dbReference>